<dbReference type="NCBIfam" id="TIGR00225">
    <property type="entry name" value="prc"/>
    <property type="match status" value="1"/>
</dbReference>
<accession>A0A553SIY4</accession>
<comment type="caution">
    <text evidence="9">The sequence shown here is derived from an EMBL/GenBank/DDBJ whole genome shotgun (WGS) entry which is preliminary data.</text>
</comment>
<dbReference type="InterPro" id="IPR036365">
    <property type="entry name" value="PGBD-like_sf"/>
</dbReference>
<name>A0A553SIY4_NIACI</name>
<dbReference type="InterPro" id="IPR002477">
    <property type="entry name" value="Peptidoglycan-bd-like"/>
</dbReference>
<evidence type="ECO:0000259" key="8">
    <source>
        <dbReference type="PROSITE" id="PS50106"/>
    </source>
</evidence>
<dbReference type="PANTHER" id="PTHR32060">
    <property type="entry name" value="TAIL-SPECIFIC PROTEASE"/>
    <property type="match status" value="1"/>
</dbReference>
<dbReference type="FunFam" id="2.30.42.10:FF:000063">
    <property type="entry name" value="Peptidase, S41 family"/>
    <property type="match status" value="1"/>
</dbReference>
<dbReference type="PROSITE" id="PS50106">
    <property type="entry name" value="PDZ"/>
    <property type="match status" value="1"/>
</dbReference>
<dbReference type="FunFam" id="3.30.750.44:FF:000001">
    <property type="entry name" value="S41 family peptidase"/>
    <property type="match status" value="1"/>
</dbReference>
<dbReference type="GO" id="GO:0007165">
    <property type="term" value="P:signal transduction"/>
    <property type="evidence" value="ECO:0007669"/>
    <property type="project" value="TreeGrafter"/>
</dbReference>
<dbReference type="SMART" id="SM00245">
    <property type="entry name" value="TSPc"/>
    <property type="match status" value="1"/>
</dbReference>
<dbReference type="SUPFAM" id="SSF52096">
    <property type="entry name" value="ClpP/crotonase"/>
    <property type="match status" value="1"/>
</dbReference>
<evidence type="ECO:0000256" key="4">
    <source>
        <dbReference type="ARBA" id="ARBA00022825"/>
    </source>
</evidence>
<dbReference type="SMART" id="SM00228">
    <property type="entry name" value="PDZ"/>
    <property type="match status" value="1"/>
</dbReference>
<dbReference type="InterPro" id="IPR001478">
    <property type="entry name" value="PDZ"/>
</dbReference>
<dbReference type="GO" id="GO:0004252">
    <property type="term" value="F:serine-type endopeptidase activity"/>
    <property type="evidence" value="ECO:0007669"/>
    <property type="project" value="UniProtKB-EC"/>
</dbReference>
<comment type="similarity">
    <text evidence="1 7">Belongs to the peptidase S41A family.</text>
</comment>
<dbReference type="AlphaFoldDB" id="A0A553SIY4"/>
<dbReference type="Pfam" id="PF01471">
    <property type="entry name" value="PG_binding_1"/>
    <property type="match status" value="1"/>
</dbReference>
<dbReference type="InterPro" id="IPR055210">
    <property type="entry name" value="CtpA/B_N"/>
</dbReference>
<dbReference type="GO" id="GO:0030288">
    <property type="term" value="C:outer membrane-bounded periplasmic space"/>
    <property type="evidence" value="ECO:0007669"/>
    <property type="project" value="TreeGrafter"/>
</dbReference>
<organism evidence="9 10">
    <name type="scientific">Niallia circulans</name>
    <name type="common">Bacillus circulans</name>
    <dbReference type="NCBI Taxonomy" id="1397"/>
    <lineage>
        <taxon>Bacteria</taxon>
        <taxon>Bacillati</taxon>
        <taxon>Bacillota</taxon>
        <taxon>Bacilli</taxon>
        <taxon>Bacillales</taxon>
        <taxon>Bacillaceae</taxon>
        <taxon>Niallia</taxon>
    </lineage>
</organism>
<evidence type="ECO:0000313" key="10">
    <source>
        <dbReference type="Proteomes" id="UP000319837"/>
    </source>
</evidence>
<evidence type="ECO:0000313" key="9">
    <source>
        <dbReference type="EMBL" id="TRZ36949.1"/>
    </source>
</evidence>
<dbReference type="CDD" id="cd07560">
    <property type="entry name" value="Peptidase_S41_CPP"/>
    <property type="match status" value="1"/>
</dbReference>
<dbReference type="Pfam" id="PF03572">
    <property type="entry name" value="Peptidase_S41"/>
    <property type="match status" value="1"/>
</dbReference>
<sequence length="470" mass="51837">MNRKLLVICMTGSLIVGAGGTYIGMNKWGEHTETAANSSETVLSKVGKAYDLILNNYVQQVDKNKLEEGAIKGMLSTLEDPYSVYMDKDSAKQFEQALDSSFEGIGAEISAEDDKVIIVSPIKNSPAEKAGMKANDEIVKVDGESVEGFDLYDVTQKIRGKKGTKVDLEIVRQGLEKPLQIAVVRDEVPQITVHSSVKREGGENIGYIEITSFSEDTASEFHKALAAQEEEGIAGLILDVRGNPGGLLTSVNAILEEFVTSDKPYVQIEQRNGKTEQFYSDLKQKKDYPVVVLVDNGSASASEIMAGALKEAENYTLIGEKTFGKGTVQQAVPMEDGSKIKLTLFKWLTPDGNWIHKQGVEPNLEVEKTALYNTHPLQIEETLKREMNSEQVKYAQEILTSIGYRTDRQDGYYSSQTEIAVKAFQGSNNLPETGAIDSKTAGKMQQVVREEMQKDENDIQLQTALHYIVN</sequence>
<dbReference type="CDD" id="cd06782">
    <property type="entry name" value="cpPDZ_CPP-like"/>
    <property type="match status" value="1"/>
</dbReference>
<dbReference type="InterPro" id="IPR004447">
    <property type="entry name" value="Peptidase_S41A"/>
</dbReference>
<proteinExistence type="inferred from homology"/>
<dbReference type="Gene3D" id="3.90.226.10">
    <property type="entry name" value="2-enoyl-CoA Hydratase, Chain A, domain 1"/>
    <property type="match status" value="1"/>
</dbReference>
<dbReference type="EMBL" id="RIBP01000004">
    <property type="protein sequence ID" value="TRZ36949.1"/>
    <property type="molecule type" value="Genomic_DNA"/>
</dbReference>
<evidence type="ECO:0000256" key="6">
    <source>
        <dbReference type="ARBA" id="ARBA00066637"/>
    </source>
</evidence>
<reference evidence="10" key="1">
    <citation type="submission" date="2018-10" db="EMBL/GenBank/DDBJ databases">
        <title>FDA dAtabase for Regulatory Grade micrObial Sequences (FDA-ARGOS): Supporting development and validation of Infectious Disease Dx tests.</title>
        <authorList>
            <person name="Minogue T."/>
            <person name="Wolcott M."/>
            <person name="Wasieloski L."/>
            <person name="Aguilar W."/>
            <person name="Moore D."/>
            <person name="Tallon L."/>
            <person name="Sadzewicz L."/>
            <person name="Sengamalay N."/>
            <person name="Ott S."/>
            <person name="Godinez A."/>
            <person name="Nagaraj S."/>
            <person name="Vavikolanu K."/>
            <person name="Vyas G."/>
            <person name="Nadendla S."/>
            <person name="George J."/>
            <person name="Sichtig H."/>
        </authorList>
    </citation>
    <scope>NUCLEOTIDE SEQUENCE [LARGE SCALE GENOMIC DNA]</scope>
    <source>
        <strain evidence="10">FDAARGOS_343</strain>
    </source>
</reference>
<dbReference type="InterPro" id="IPR036366">
    <property type="entry name" value="PGBDSf"/>
</dbReference>
<dbReference type="Gene3D" id="1.10.101.10">
    <property type="entry name" value="PGBD-like superfamily/PGBD"/>
    <property type="match status" value="1"/>
</dbReference>
<evidence type="ECO:0000256" key="7">
    <source>
        <dbReference type="RuleBase" id="RU004404"/>
    </source>
</evidence>
<dbReference type="SUPFAM" id="SSF47090">
    <property type="entry name" value="PGBD-like"/>
    <property type="match status" value="1"/>
</dbReference>
<evidence type="ECO:0000256" key="5">
    <source>
        <dbReference type="ARBA" id="ARBA00051784"/>
    </source>
</evidence>
<gene>
    <name evidence="9" type="ORF">CEQ21_15740</name>
</gene>
<dbReference type="RefSeq" id="WP_185765345.1">
    <property type="nucleotide sequence ID" value="NZ_RIBP01000004.1"/>
</dbReference>
<evidence type="ECO:0000256" key="1">
    <source>
        <dbReference type="ARBA" id="ARBA00009179"/>
    </source>
</evidence>
<dbReference type="Proteomes" id="UP000319837">
    <property type="component" value="Unassembled WGS sequence"/>
</dbReference>
<dbReference type="InterPro" id="IPR029045">
    <property type="entry name" value="ClpP/crotonase-like_dom_sf"/>
</dbReference>
<dbReference type="Pfam" id="PF17820">
    <property type="entry name" value="PDZ_6"/>
    <property type="match status" value="1"/>
</dbReference>
<evidence type="ECO:0000256" key="3">
    <source>
        <dbReference type="ARBA" id="ARBA00022801"/>
    </source>
</evidence>
<dbReference type="GO" id="GO:0006508">
    <property type="term" value="P:proteolysis"/>
    <property type="evidence" value="ECO:0007669"/>
    <property type="project" value="UniProtKB-KW"/>
</dbReference>
<dbReference type="Pfam" id="PF22694">
    <property type="entry name" value="CtpB_N-like"/>
    <property type="match status" value="1"/>
</dbReference>
<dbReference type="PANTHER" id="PTHR32060:SF29">
    <property type="entry name" value="CARBOXY-TERMINAL PROCESSING PROTEASE CTPB"/>
    <property type="match status" value="1"/>
</dbReference>
<dbReference type="Gene3D" id="3.30.750.44">
    <property type="match status" value="1"/>
</dbReference>
<feature type="domain" description="PDZ" evidence="8">
    <location>
        <begin position="83"/>
        <end position="159"/>
    </location>
</feature>
<dbReference type="InterPro" id="IPR036034">
    <property type="entry name" value="PDZ_sf"/>
</dbReference>
<dbReference type="InterPro" id="IPR005151">
    <property type="entry name" value="Tail-specific_protease"/>
</dbReference>
<keyword evidence="4 7" id="KW-0720">Serine protease</keyword>
<keyword evidence="3 7" id="KW-0378">Hydrolase</keyword>
<dbReference type="Gene3D" id="2.30.42.10">
    <property type="match status" value="1"/>
</dbReference>
<dbReference type="InterPro" id="IPR041489">
    <property type="entry name" value="PDZ_6"/>
</dbReference>
<dbReference type="SUPFAM" id="SSF50156">
    <property type="entry name" value="PDZ domain-like"/>
    <property type="match status" value="1"/>
</dbReference>
<evidence type="ECO:0000256" key="2">
    <source>
        <dbReference type="ARBA" id="ARBA00022670"/>
    </source>
</evidence>
<keyword evidence="2 7" id="KW-0645">Protease</keyword>
<protein>
    <recommendedName>
        <fullName evidence="6">C-terminal processing peptidase</fullName>
        <ecNumber evidence="6">3.4.21.102</ecNumber>
    </recommendedName>
</protein>
<comment type="catalytic activity">
    <reaction evidence="5">
        <text>The enzyme shows specific recognition of a C-terminal tripeptide, Xaa-Yaa-Zaa, in which Xaa is preferably Ala or Leu, Yaa is preferably Ala or Tyr, and Zaa is preferably Ala, but then cleaves at a variable distance from the C-terminus. A typical cleavage is -Ala-Ala-|-Arg-Ala-Ala-Lys-Glu-Asn-Tyr-Ala-Leu-Ala-Ala.</text>
        <dbReference type="EC" id="3.4.21.102"/>
    </reaction>
</comment>
<dbReference type="EC" id="3.4.21.102" evidence="6"/>